<reference evidence="11 12" key="1">
    <citation type="submission" date="2017-06" db="EMBL/GenBank/DDBJ databases">
        <title>A platform for efficient transgenesis in Macrostomum lignano, a flatworm model organism for stem cell research.</title>
        <authorList>
            <person name="Berezikov E."/>
        </authorList>
    </citation>
    <scope>NUCLEOTIDE SEQUENCE [LARGE SCALE GENOMIC DNA]</scope>
    <source>
        <strain evidence="11">DV1</strain>
        <tissue evidence="11">Whole organism</tissue>
    </source>
</reference>
<accession>A0A267F4M0</accession>
<gene>
    <name evidence="11" type="ORF">BOX15_Mlig003761g1</name>
</gene>
<dbReference type="InterPro" id="IPR001258">
    <property type="entry name" value="NHL_repeat"/>
</dbReference>
<dbReference type="SUPFAM" id="SSF81296">
    <property type="entry name" value="E set domains"/>
    <property type="match status" value="1"/>
</dbReference>
<dbReference type="OrthoDB" id="27136at2759"/>
<dbReference type="GO" id="GO:0000209">
    <property type="term" value="P:protein polyubiquitination"/>
    <property type="evidence" value="ECO:0007669"/>
    <property type="project" value="TreeGrafter"/>
</dbReference>
<dbReference type="PANTHER" id="PTHR24104:SF57">
    <property type="entry name" value="BEE-MILK PROTEIN"/>
    <property type="match status" value="1"/>
</dbReference>
<dbReference type="Gene3D" id="2.120.10.30">
    <property type="entry name" value="TolB, C-terminal domain"/>
    <property type="match status" value="2"/>
</dbReference>
<feature type="compositionally biased region" description="Low complexity" evidence="10">
    <location>
        <begin position="299"/>
        <end position="309"/>
    </location>
</feature>
<feature type="region of interest" description="Disordered" evidence="10">
    <location>
        <begin position="275"/>
        <end position="335"/>
    </location>
</feature>
<comment type="caution">
    <text evidence="11">The sequence shown here is derived from an EMBL/GenBank/DDBJ whole genome shotgun (WGS) entry which is preliminary data.</text>
</comment>
<feature type="compositionally biased region" description="Acidic residues" evidence="10">
    <location>
        <begin position="1"/>
        <end position="11"/>
    </location>
</feature>
<dbReference type="InterPro" id="IPR001298">
    <property type="entry name" value="Filamin/ABP280_rpt"/>
</dbReference>
<evidence type="ECO:0000256" key="3">
    <source>
        <dbReference type="ARBA" id="ARBA00022723"/>
    </source>
</evidence>
<evidence type="ECO:0000313" key="12">
    <source>
        <dbReference type="Proteomes" id="UP000215902"/>
    </source>
</evidence>
<dbReference type="Gene3D" id="2.60.40.10">
    <property type="entry name" value="Immunoglobulins"/>
    <property type="match status" value="1"/>
</dbReference>
<feature type="repeat" description="NHL" evidence="8">
    <location>
        <begin position="551"/>
        <end position="594"/>
    </location>
</feature>
<evidence type="ECO:0000256" key="7">
    <source>
        <dbReference type="PROSITE-ProRule" id="PRU00087"/>
    </source>
</evidence>
<dbReference type="Pfam" id="PF00630">
    <property type="entry name" value="Filamin"/>
    <property type="match status" value="1"/>
</dbReference>
<keyword evidence="2" id="KW-0808">Transferase</keyword>
<dbReference type="PANTHER" id="PTHR24104">
    <property type="entry name" value="E3 UBIQUITIN-PROTEIN LIGASE NHLRC1-RELATED"/>
    <property type="match status" value="1"/>
</dbReference>
<feature type="compositionally biased region" description="Low complexity" evidence="10">
    <location>
        <begin position="323"/>
        <end position="335"/>
    </location>
</feature>
<evidence type="ECO:0000256" key="10">
    <source>
        <dbReference type="SAM" id="MobiDB-lite"/>
    </source>
</evidence>
<evidence type="ECO:0000256" key="8">
    <source>
        <dbReference type="PROSITE-ProRule" id="PRU00504"/>
    </source>
</evidence>
<feature type="repeat" description="NHL" evidence="8">
    <location>
        <begin position="504"/>
        <end position="547"/>
    </location>
</feature>
<feature type="repeat" description="NHL" evidence="8">
    <location>
        <begin position="366"/>
        <end position="410"/>
    </location>
</feature>
<feature type="repeat" description="NHL" evidence="8">
    <location>
        <begin position="595"/>
        <end position="639"/>
    </location>
</feature>
<feature type="repeat" description="Filamin" evidence="7">
    <location>
        <begin position="220"/>
        <end position="273"/>
    </location>
</feature>
<dbReference type="InterPro" id="IPR057750">
    <property type="entry name" value="TRIM2/3_C"/>
</dbReference>
<dbReference type="InterPro" id="IPR017868">
    <property type="entry name" value="Filamin/ABP280_repeat-like"/>
</dbReference>
<evidence type="ECO:0000256" key="2">
    <source>
        <dbReference type="ARBA" id="ARBA00022679"/>
    </source>
</evidence>
<dbReference type="STRING" id="282301.A0A267F4M0"/>
<dbReference type="GO" id="GO:0043161">
    <property type="term" value="P:proteasome-mediated ubiquitin-dependent protein catabolic process"/>
    <property type="evidence" value="ECO:0007669"/>
    <property type="project" value="TreeGrafter"/>
</dbReference>
<evidence type="ECO:0000313" key="11">
    <source>
        <dbReference type="EMBL" id="PAA68039.1"/>
    </source>
</evidence>
<dbReference type="SUPFAM" id="SSF101898">
    <property type="entry name" value="NHL repeat"/>
    <property type="match status" value="1"/>
</dbReference>
<dbReference type="PROSITE" id="PS51125">
    <property type="entry name" value="NHL"/>
    <property type="match status" value="6"/>
</dbReference>
<dbReference type="AlphaFoldDB" id="A0A267F4M0"/>
<name>A0A267F4M0_9PLAT</name>
<evidence type="ECO:0000256" key="4">
    <source>
        <dbReference type="ARBA" id="ARBA00022737"/>
    </source>
</evidence>
<evidence type="ECO:0000256" key="6">
    <source>
        <dbReference type="ARBA" id="ARBA00022833"/>
    </source>
</evidence>
<proteinExistence type="predicted"/>
<feature type="repeat" description="NHL" evidence="8">
    <location>
        <begin position="459"/>
        <end position="500"/>
    </location>
</feature>
<dbReference type="CDD" id="cd14960">
    <property type="entry name" value="NHL_TRIM2_like"/>
    <property type="match status" value="1"/>
</dbReference>
<feature type="region of interest" description="Disordered" evidence="10">
    <location>
        <begin position="1"/>
        <end position="24"/>
    </location>
</feature>
<keyword evidence="5" id="KW-0863">Zinc-finger</keyword>
<dbReference type="InterPro" id="IPR011042">
    <property type="entry name" value="6-blade_b-propeller_TolB-like"/>
</dbReference>
<dbReference type="InterPro" id="IPR050952">
    <property type="entry name" value="TRIM-NHL_E3_ligases"/>
</dbReference>
<dbReference type="PROSITE" id="PS50194">
    <property type="entry name" value="FILAMIN_REPEAT"/>
    <property type="match status" value="1"/>
</dbReference>
<keyword evidence="6" id="KW-0862">Zinc</keyword>
<sequence length="641" mass="68351">MSGDEGGDDEAPVPAAAAETDEWRRVAAESRQAWSERRAELARIREREPAERREVLDQMERSFQMVERFLRNRKARLAESLNELAAARAEAMQAEEARAEAADAAAAALLQLLEDQPADSAEIEAAAAQLAAERPSVHPSESDSLSFFPAELDQLLSRLHLVGLVVLGGVQAANCRLQEAGGDLLRACPVATECVATVLARDSQNRPVDPAALASVNCAASISSPFENSYSVAVQQEDDQLRVKFQLDRPGVYDLNVKLLGEHIRGSPFAVHAVAPENGSGAGGGGVSDGVHRRPARPTRPASSSRMPATSRSIGAVRGSTRSLTSASSGGGVAASLRRSVSRTGVSRRAAASAAAFGNHEPDDLVLRVGARGRGHGEFSNPQGARVSGRSGRILVVDANNANVQSFGPGGDFISRFGIRGREPGHLQRPVDVAESAETGDILVSDYDGRCVHVFSAEGRYKKRFGANRLAGPKGLTVLSDGRVAVVDNRACCVLLFTPLGKVERRFGSRGVAEHQFAGPHYIATTSRDELVVTDFHNHCVKVFDSQGAFLFVIGCTGREAGRFNAPTGVAVDIRDNIIVADWGSSSLQIFNSEGRFLSSVSTHADQLYGPQGVAYLPEFNQLVVVDTGNHCFKVYKNLSA</sequence>
<dbReference type="EMBL" id="NIVC01001427">
    <property type="protein sequence ID" value="PAA68039.1"/>
    <property type="molecule type" value="Genomic_DNA"/>
</dbReference>
<keyword evidence="1" id="KW-0597">Phosphoprotein</keyword>
<keyword evidence="12" id="KW-1185">Reference proteome</keyword>
<organism evidence="11 12">
    <name type="scientific">Macrostomum lignano</name>
    <dbReference type="NCBI Taxonomy" id="282301"/>
    <lineage>
        <taxon>Eukaryota</taxon>
        <taxon>Metazoa</taxon>
        <taxon>Spiralia</taxon>
        <taxon>Lophotrochozoa</taxon>
        <taxon>Platyhelminthes</taxon>
        <taxon>Rhabditophora</taxon>
        <taxon>Macrostomorpha</taxon>
        <taxon>Macrostomida</taxon>
        <taxon>Macrostomidae</taxon>
        <taxon>Macrostomum</taxon>
    </lineage>
</organism>
<protein>
    <submittedName>
        <fullName evidence="11">Uncharacterized protein</fullName>
    </submittedName>
</protein>
<dbReference type="SMART" id="SM00557">
    <property type="entry name" value="IG_FLMN"/>
    <property type="match status" value="1"/>
</dbReference>
<feature type="repeat" description="NHL" evidence="8">
    <location>
        <begin position="414"/>
        <end position="458"/>
    </location>
</feature>
<dbReference type="Proteomes" id="UP000215902">
    <property type="component" value="Unassembled WGS sequence"/>
</dbReference>
<dbReference type="GO" id="GO:0008270">
    <property type="term" value="F:zinc ion binding"/>
    <property type="evidence" value="ECO:0007669"/>
    <property type="project" value="UniProtKB-KW"/>
</dbReference>
<evidence type="ECO:0000256" key="9">
    <source>
        <dbReference type="SAM" id="Coils"/>
    </source>
</evidence>
<keyword evidence="3" id="KW-0479">Metal-binding</keyword>
<keyword evidence="4" id="KW-0677">Repeat</keyword>
<evidence type="ECO:0000256" key="1">
    <source>
        <dbReference type="ARBA" id="ARBA00022553"/>
    </source>
</evidence>
<feature type="coiled-coil region" evidence="9">
    <location>
        <begin position="70"/>
        <end position="104"/>
    </location>
</feature>
<dbReference type="Pfam" id="PF01436">
    <property type="entry name" value="NHL"/>
    <property type="match status" value="2"/>
</dbReference>
<dbReference type="InterPro" id="IPR013783">
    <property type="entry name" value="Ig-like_fold"/>
</dbReference>
<evidence type="ECO:0000256" key="5">
    <source>
        <dbReference type="ARBA" id="ARBA00022771"/>
    </source>
</evidence>
<dbReference type="GO" id="GO:0061630">
    <property type="term" value="F:ubiquitin protein ligase activity"/>
    <property type="evidence" value="ECO:0007669"/>
    <property type="project" value="TreeGrafter"/>
</dbReference>
<dbReference type="InterPro" id="IPR014756">
    <property type="entry name" value="Ig_E-set"/>
</dbReference>
<keyword evidence="9" id="KW-0175">Coiled coil</keyword>